<evidence type="ECO:0000256" key="6">
    <source>
        <dbReference type="ARBA" id="ARBA00023067"/>
    </source>
</evidence>
<evidence type="ECO:0000256" key="2">
    <source>
        <dbReference type="ARBA" id="ARBA00006533"/>
    </source>
</evidence>
<evidence type="ECO:0000256" key="9">
    <source>
        <dbReference type="SAM" id="MobiDB-lite"/>
    </source>
</evidence>
<dbReference type="InterPro" id="IPR016024">
    <property type="entry name" value="ARM-type_fold"/>
</dbReference>
<dbReference type="Pfam" id="PF12719">
    <property type="entry name" value="Cnd3"/>
    <property type="match status" value="1"/>
</dbReference>
<evidence type="ECO:0000256" key="3">
    <source>
        <dbReference type="ARBA" id="ARBA00022454"/>
    </source>
</evidence>
<dbReference type="InterPro" id="IPR025977">
    <property type="entry name" value="Cnd3_C"/>
</dbReference>
<feature type="compositionally biased region" description="Low complexity" evidence="9">
    <location>
        <begin position="1412"/>
        <end position="1421"/>
    </location>
</feature>
<reference evidence="11" key="1">
    <citation type="submission" date="2022-08" db="UniProtKB">
        <authorList>
            <consortium name="EnsemblMetazoa"/>
        </authorList>
    </citation>
    <scope>IDENTIFICATION</scope>
    <source>
        <strain evidence="11">05x7-T-G4-1.051#20</strain>
    </source>
</reference>
<feature type="compositionally biased region" description="Basic and acidic residues" evidence="9">
    <location>
        <begin position="955"/>
        <end position="967"/>
    </location>
</feature>
<dbReference type="GO" id="GO:0000793">
    <property type="term" value="C:condensed chromosome"/>
    <property type="evidence" value="ECO:0007669"/>
    <property type="project" value="TreeGrafter"/>
</dbReference>
<feature type="compositionally biased region" description="Polar residues" evidence="9">
    <location>
        <begin position="1467"/>
        <end position="1480"/>
    </location>
</feature>
<evidence type="ECO:0000256" key="4">
    <source>
        <dbReference type="ARBA" id="ARBA00022618"/>
    </source>
</evidence>
<keyword evidence="5" id="KW-0498">Mitosis</keyword>
<feature type="compositionally biased region" description="Basic and acidic residues" evidence="9">
    <location>
        <begin position="1486"/>
        <end position="1497"/>
    </location>
</feature>
<comment type="similarity">
    <text evidence="2">Belongs to the CND3 (condensin subunit 3) family.</text>
</comment>
<proteinExistence type="inferred from homology"/>
<organism evidence="11 12">
    <name type="scientific">Magallana gigas</name>
    <name type="common">Pacific oyster</name>
    <name type="synonym">Crassostrea gigas</name>
    <dbReference type="NCBI Taxonomy" id="29159"/>
    <lineage>
        <taxon>Eukaryota</taxon>
        <taxon>Metazoa</taxon>
        <taxon>Spiralia</taxon>
        <taxon>Lophotrochozoa</taxon>
        <taxon>Mollusca</taxon>
        <taxon>Bivalvia</taxon>
        <taxon>Autobranchia</taxon>
        <taxon>Pteriomorphia</taxon>
        <taxon>Ostreida</taxon>
        <taxon>Ostreoidea</taxon>
        <taxon>Ostreidae</taxon>
        <taxon>Magallana</taxon>
    </lineage>
</organism>
<protein>
    <recommendedName>
        <fullName evidence="10">Nuclear condensin complex subunit 3 C-terminal domain-containing protein</fullName>
    </recommendedName>
</protein>
<evidence type="ECO:0000313" key="11">
    <source>
        <dbReference type="EnsemblMetazoa" id="G15055.2:cds"/>
    </source>
</evidence>
<dbReference type="GO" id="GO:0007076">
    <property type="term" value="P:mitotic chromosome condensation"/>
    <property type="evidence" value="ECO:0007669"/>
    <property type="project" value="InterPro"/>
</dbReference>
<feature type="coiled-coil region" evidence="8">
    <location>
        <begin position="514"/>
        <end position="560"/>
    </location>
</feature>
<feature type="compositionally biased region" description="Basic and acidic residues" evidence="9">
    <location>
        <begin position="1082"/>
        <end position="1132"/>
    </location>
</feature>
<evidence type="ECO:0000256" key="5">
    <source>
        <dbReference type="ARBA" id="ARBA00022776"/>
    </source>
</evidence>
<dbReference type="Gene3D" id="1.25.10.10">
    <property type="entry name" value="Leucine-rich Repeat Variant"/>
    <property type="match status" value="1"/>
</dbReference>
<feature type="region of interest" description="Disordered" evidence="9">
    <location>
        <begin position="1023"/>
        <end position="1680"/>
    </location>
</feature>
<keyword evidence="4" id="KW-0132">Cell division</keyword>
<feature type="domain" description="Nuclear condensin complex subunit 3 C-terminal" evidence="10">
    <location>
        <begin position="580"/>
        <end position="881"/>
    </location>
</feature>
<evidence type="ECO:0000313" key="12">
    <source>
        <dbReference type="Proteomes" id="UP000005408"/>
    </source>
</evidence>
<evidence type="ECO:0000256" key="1">
    <source>
        <dbReference type="ARBA" id="ARBA00004286"/>
    </source>
</evidence>
<keyword evidence="3" id="KW-0158">Chromosome</keyword>
<feature type="compositionally biased region" description="Polar residues" evidence="9">
    <location>
        <begin position="1038"/>
        <end position="1052"/>
    </location>
</feature>
<evidence type="ECO:0000256" key="8">
    <source>
        <dbReference type="SAM" id="Coils"/>
    </source>
</evidence>
<name>A0A8W8IP44_MAGGI</name>
<feature type="compositionally biased region" description="Basic and acidic residues" evidence="9">
    <location>
        <begin position="1025"/>
        <end position="1034"/>
    </location>
</feature>
<feature type="region of interest" description="Disordered" evidence="9">
    <location>
        <begin position="924"/>
        <end position="1011"/>
    </location>
</feature>
<evidence type="ECO:0000259" key="10">
    <source>
        <dbReference type="Pfam" id="PF12719"/>
    </source>
</evidence>
<feature type="compositionally biased region" description="Low complexity" evidence="9">
    <location>
        <begin position="1386"/>
        <end position="1395"/>
    </location>
</feature>
<feature type="compositionally biased region" description="Basic and acidic residues" evidence="9">
    <location>
        <begin position="1359"/>
        <end position="1370"/>
    </location>
</feature>
<comment type="subcellular location">
    <subcellularLocation>
        <location evidence="1">Chromosome</location>
    </subcellularLocation>
</comment>
<dbReference type="EnsemblMetazoa" id="G15055.2">
    <property type="protein sequence ID" value="G15055.2:cds"/>
    <property type="gene ID" value="G15055"/>
</dbReference>
<feature type="compositionally biased region" description="Polar residues" evidence="9">
    <location>
        <begin position="1605"/>
        <end position="1625"/>
    </location>
</feature>
<feature type="compositionally biased region" description="Low complexity" evidence="9">
    <location>
        <begin position="1544"/>
        <end position="1567"/>
    </location>
</feature>
<dbReference type="InterPro" id="IPR027165">
    <property type="entry name" value="CND3"/>
</dbReference>
<feature type="compositionally biased region" description="Basic and acidic residues" evidence="9">
    <location>
        <begin position="1154"/>
        <end position="1164"/>
    </location>
</feature>
<dbReference type="PANTHER" id="PTHR14418">
    <property type="entry name" value="CONDENSIN COMPLEX SUBUNIT 3-RELATED"/>
    <property type="match status" value="1"/>
</dbReference>
<dbReference type="GO" id="GO:0005737">
    <property type="term" value="C:cytoplasm"/>
    <property type="evidence" value="ECO:0007669"/>
    <property type="project" value="TreeGrafter"/>
</dbReference>
<dbReference type="PANTHER" id="PTHR14418:SF5">
    <property type="entry name" value="CONDENSIN COMPLEX SUBUNIT 3"/>
    <property type="match status" value="1"/>
</dbReference>
<feature type="region of interest" description="Disordered" evidence="9">
    <location>
        <begin position="680"/>
        <end position="708"/>
    </location>
</feature>
<dbReference type="Proteomes" id="UP000005408">
    <property type="component" value="Unassembled WGS sequence"/>
</dbReference>
<keyword evidence="7" id="KW-0131">Cell cycle</keyword>
<dbReference type="GO" id="GO:0000796">
    <property type="term" value="C:condensin complex"/>
    <property type="evidence" value="ECO:0007669"/>
    <property type="project" value="InterPro"/>
</dbReference>
<feature type="compositionally biased region" description="Basic and acidic residues" evidence="9">
    <location>
        <begin position="1053"/>
        <end position="1075"/>
    </location>
</feature>
<keyword evidence="6" id="KW-0226">DNA condensation</keyword>
<dbReference type="InterPro" id="IPR011989">
    <property type="entry name" value="ARM-like"/>
</dbReference>
<keyword evidence="12" id="KW-1185">Reference proteome</keyword>
<feature type="compositionally biased region" description="Basic residues" evidence="9">
    <location>
        <begin position="1671"/>
        <end position="1680"/>
    </location>
</feature>
<dbReference type="GO" id="GO:0051301">
    <property type="term" value="P:cell division"/>
    <property type="evidence" value="ECO:0007669"/>
    <property type="project" value="UniProtKB-KW"/>
</dbReference>
<feature type="compositionally biased region" description="Polar residues" evidence="9">
    <location>
        <begin position="1270"/>
        <end position="1281"/>
    </location>
</feature>
<feature type="compositionally biased region" description="Low complexity" evidence="9">
    <location>
        <begin position="1443"/>
        <end position="1459"/>
    </location>
</feature>
<evidence type="ECO:0000256" key="7">
    <source>
        <dbReference type="ARBA" id="ARBA00023306"/>
    </source>
</evidence>
<feature type="compositionally biased region" description="Basic and acidic residues" evidence="9">
    <location>
        <begin position="1219"/>
        <end position="1232"/>
    </location>
</feature>
<feature type="compositionally biased region" description="Basic and acidic residues" evidence="9">
    <location>
        <begin position="1658"/>
        <end position="1670"/>
    </location>
</feature>
<dbReference type="SUPFAM" id="SSF48371">
    <property type="entry name" value="ARM repeat"/>
    <property type="match status" value="2"/>
</dbReference>
<accession>A0A8W8IP44</accession>
<keyword evidence="8" id="KW-0175">Coiled coil</keyword>
<sequence length="1680" mass="186109">MSLNVRHCKDIPRRGRFKDYLFDRIVNTSRMVAMRDIFKQCQSGMQCHGKLLKELQKIHDKSDIDNFWKDFKLFMMYSMIIQQRAPSVERTIDFIAKFVTMTTSSVPEPEDQNDSTMDDVTNNKLLQKMLDFLLENHSASDKAVRFRISQLIHKILDNLGEDAKIDDDLYDKIYDCMLERLRDKIPIVRMHAVLALTRLQNPRDENCPVIKAYLFLMSSDPNPDIRRIVLSNIAPSVKTLPAVLARTRDVRDSVRKTAYTVMGEKIHIKALSIANRVRLLHDGLTDRSDSVKAACSGKLLQAWLRTFGGNVLELLGSLDVENSTETCELVLKTLLKEAPLPEVVQKFDILDDKVLIPQEKLTSENSMYWQSVCKHVHSLGVDGDEYLDKVLPNCIEFCQYIRQYVAKLKESTDIDTQMETEFIVQQLLSMIQYMELADQSSRKAVESLLHDMLIMDHVSHSLVKYIIEPLCKIKSHSSSLVPVLAEIVSEIREPITTVETGPSDDERRQNDIKIANIRVKLNELKEILDETVRSQDFSRAAEVKQNISELEAERNQLLDLPQTQTEEIRTEKTDVATILKCHAIVAEMLEVLSLTSVSPTLHMLIESLILPGIQNEDGRIRNLAVKALGLCCVISKDLVMQYLPLFMQASQIDIELVRCTALRVIFDMLHLHGLEVMQRGRPDDETSSTSTADSVLERQDSTEDGSSGAAGAKLVAILCAFLDEESSELRTVAGEGLAKLLLSGRVVSSKILSHLILIWYNPTTEDDTHLRHCLGTFFPIYAFAGRANQEVVEEAFIPTLKTLRNAPLSSPLAEVNAENVAELLIQLTNTKLLLKNQNDTETVKENPRHDSIAIKICNEVLSNPDSFNLKLWVKILNKLELSESNDEAFKELAVLADQMLEVVKEKSSIKTLKKFAEGVKEKVPAPVTEEEAAAHKENQENMETTEGEETTPNAEMDKTSVGDKTQDKSQMNDTALHLDGSLFQESSTLRRVPSKSGGISPRVANPTLDPDVAKSPIAALFSKPFDFKTPDKARNSKAKSSLNMSELTSDTNTADKTEEVEPKTDEEKEKSPDSRGKKRGRKPPEPSSPEKTETTGKKSKKAADKKPSRLRGDKTPEEEGKSEDSSPADKKNQKAGKGTSPPAKASPKKSVASRKAEKVKDLKIKNLSPVVVLTRTDEAQAAAKGTSRVTKTTESKKSPVAENVESPRKVKSKNLGKPQSKEVNAKKSKDLTSPKSPSVNQKKKQKSPAKSEEEEEEVPLKTRRTPRARLSQSINIQSPGRNSPRKGDLSITKGVKNNSSSKESLNESPKKLLRTPKHTDVKSPMRGKKTQCPVSEGISPSPQKKSKLVEPSNKTRKGSQGEKSENDTPKKNVNSPVTRSGKRTVSGTGDSTTSGRDLKKAAPVDTAKPKKTTTSSVSSPSKRTRGGANLSESETDSPRVTRTKLSSPELISSSPTSPESSRRSKRLNTTNNQSISSPARSTPRLKRAEMKENKSPGKESTPGAKKETRQLSKPSVSESSKKKATPSPSQPTKARKLASESDGDSQSSPSTLRSSRRSTQSTVSSQESIKKSKGVLSESINLSPRHITRASQAEGDSSVKKTRGQKSPTTTASSQSESDVSPARSTRSKKVPAPSAAKLKQSHSTAVRVSAKMTWNEENGKSKKVVEQKTRLRSTRGSQK</sequence>